<feature type="signal peptide" evidence="1">
    <location>
        <begin position="1"/>
        <end position="21"/>
    </location>
</feature>
<feature type="chain" id="PRO_5013816580" evidence="1">
    <location>
        <begin position="22"/>
        <end position="190"/>
    </location>
</feature>
<evidence type="ECO:0000313" key="2">
    <source>
        <dbReference type="EMBL" id="SOQ49526.1"/>
    </source>
</evidence>
<reference evidence="2" key="1">
    <citation type="submission" date="2016-07" db="EMBL/GenBank/DDBJ databases">
        <authorList>
            <person name="Bretaudeau A."/>
        </authorList>
    </citation>
    <scope>NUCLEOTIDE SEQUENCE</scope>
    <source>
        <strain evidence="2">Rice</strain>
        <tissue evidence="2">Whole body</tissue>
    </source>
</reference>
<evidence type="ECO:0000256" key="1">
    <source>
        <dbReference type="SAM" id="SignalP"/>
    </source>
</evidence>
<proteinExistence type="predicted"/>
<gene>
    <name evidence="2" type="ORF">SFRICE_004382</name>
</gene>
<protein>
    <submittedName>
        <fullName evidence="2">SFRICE_004382</fullName>
    </submittedName>
</protein>
<name>A0A2H1W9A4_SPOFR</name>
<dbReference type="AlphaFoldDB" id="A0A2H1W9A4"/>
<accession>A0A2H1W9A4</accession>
<keyword evidence="1" id="KW-0732">Signal</keyword>
<organism evidence="2">
    <name type="scientific">Spodoptera frugiperda</name>
    <name type="common">Fall armyworm</name>
    <dbReference type="NCBI Taxonomy" id="7108"/>
    <lineage>
        <taxon>Eukaryota</taxon>
        <taxon>Metazoa</taxon>
        <taxon>Ecdysozoa</taxon>
        <taxon>Arthropoda</taxon>
        <taxon>Hexapoda</taxon>
        <taxon>Insecta</taxon>
        <taxon>Pterygota</taxon>
        <taxon>Neoptera</taxon>
        <taxon>Endopterygota</taxon>
        <taxon>Lepidoptera</taxon>
        <taxon>Glossata</taxon>
        <taxon>Ditrysia</taxon>
        <taxon>Noctuoidea</taxon>
        <taxon>Noctuidae</taxon>
        <taxon>Amphipyrinae</taxon>
        <taxon>Spodoptera</taxon>
    </lineage>
</organism>
<sequence length="190" mass="20951">MAKVALFAVVNCFLLYQITHAHIINRNCHRAPPIPIANTPKPTLPAKPPTFEQTPKCYPETAVAYFLPAPPTPPKITVLKPDCKDFPLNLKKNIKENNIFKEVPQNTVFPPKSEMSNRVPFAPPPPCSTGLPDLIDDIPNKIQNRFSRLAEGEEEAPVCESCAALLKKLPIFNFDQELLGGFLAGIGIEA</sequence>
<dbReference type="EMBL" id="ODYU01007078">
    <property type="protein sequence ID" value="SOQ49526.1"/>
    <property type="molecule type" value="Genomic_DNA"/>
</dbReference>